<feature type="signal peptide" evidence="3">
    <location>
        <begin position="1"/>
        <end position="19"/>
    </location>
</feature>
<accession>A0A9D4QVI9</accession>
<sequence length="195" mass="22480">MLHHTKTKFIWLKLTAVVANTFCGAKRKLSDDIRRHSLAISDSLETESIDETSSSKDLIPPSSDDSRRSILNNKSRHQKITPRKTSETLSYAHHIPKPLDLKEIKSDAQLQEYLERKQVKPKKNFEDRNKVVLFLRNGFFDFMTKRAVKVLCPLLFLGVGIFFIYQATLIEPDAEQVSTYYMGCFYYVPVFAPSC</sequence>
<reference evidence="4" key="1">
    <citation type="journal article" date="2019" name="bioRxiv">
        <title>The Genome of the Zebra Mussel, Dreissena polymorpha: A Resource for Invasive Species Research.</title>
        <authorList>
            <person name="McCartney M.A."/>
            <person name="Auch B."/>
            <person name="Kono T."/>
            <person name="Mallez S."/>
            <person name="Zhang Y."/>
            <person name="Obille A."/>
            <person name="Becker A."/>
            <person name="Abrahante J.E."/>
            <person name="Garbe J."/>
            <person name="Badalamenti J.P."/>
            <person name="Herman A."/>
            <person name="Mangelson H."/>
            <person name="Liachko I."/>
            <person name="Sullivan S."/>
            <person name="Sone E.D."/>
            <person name="Koren S."/>
            <person name="Silverstein K.A.T."/>
            <person name="Beckman K.B."/>
            <person name="Gohl D.M."/>
        </authorList>
    </citation>
    <scope>NUCLEOTIDE SEQUENCE</scope>
    <source>
        <strain evidence="4">Duluth1</strain>
        <tissue evidence="4">Whole animal</tissue>
    </source>
</reference>
<organism evidence="4 5">
    <name type="scientific">Dreissena polymorpha</name>
    <name type="common">Zebra mussel</name>
    <name type="synonym">Mytilus polymorpha</name>
    <dbReference type="NCBI Taxonomy" id="45954"/>
    <lineage>
        <taxon>Eukaryota</taxon>
        <taxon>Metazoa</taxon>
        <taxon>Spiralia</taxon>
        <taxon>Lophotrochozoa</taxon>
        <taxon>Mollusca</taxon>
        <taxon>Bivalvia</taxon>
        <taxon>Autobranchia</taxon>
        <taxon>Heteroconchia</taxon>
        <taxon>Euheterodonta</taxon>
        <taxon>Imparidentia</taxon>
        <taxon>Neoheterodontei</taxon>
        <taxon>Myida</taxon>
        <taxon>Dreissenoidea</taxon>
        <taxon>Dreissenidae</taxon>
        <taxon>Dreissena</taxon>
    </lineage>
</organism>
<feature type="chain" id="PRO_5038997971" evidence="3">
    <location>
        <begin position="20"/>
        <end position="195"/>
    </location>
</feature>
<keyword evidence="2" id="KW-0812">Transmembrane</keyword>
<dbReference type="Proteomes" id="UP000828390">
    <property type="component" value="Unassembled WGS sequence"/>
</dbReference>
<evidence type="ECO:0000313" key="4">
    <source>
        <dbReference type="EMBL" id="KAH3845206.1"/>
    </source>
</evidence>
<protein>
    <submittedName>
        <fullName evidence="4">Uncharacterized protein</fullName>
    </submittedName>
</protein>
<evidence type="ECO:0000256" key="1">
    <source>
        <dbReference type="SAM" id="MobiDB-lite"/>
    </source>
</evidence>
<evidence type="ECO:0000256" key="3">
    <source>
        <dbReference type="SAM" id="SignalP"/>
    </source>
</evidence>
<keyword evidence="2" id="KW-1133">Transmembrane helix</keyword>
<reference evidence="4" key="2">
    <citation type="submission" date="2020-11" db="EMBL/GenBank/DDBJ databases">
        <authorList>
            <person name="McCartney M.A."/>
            <person name="Auch B."/>
            <person name="Kono T."/>
            <person name="Mallez S."/>
            <person name="Becker A."/>
            <person name="Gohl D.M."/>
            <person name="Silverstein K.A.T."/>
            <person name="Koren S."/>
            <person name="Bechman K.B."/>
            <person name="Herman A."/>
            <person name="Abrahante J.E."/>
            <person name="Garbe J."/>
        </authorList>
    </citation>
    <scope>NUCLEOTIDE SEQUENCE</scope>
    <source>
        <strain evidence="4">Duluth1</strain>
        <tissue evidence="4">Whole animal</tissue>
    </source>
</reference>
<evidence type="ECO:0000313" key="5">
    <source>
        <dbReference type="Proteomes" id="UP000828390"/>
    </source>
</evidence>
<gene>
    <name evidence="4" type="ORF">DPMN_087481</name>
</gene>
<dbReference type="AlphaFoldDB" id="A0A9D4QVI9"/>
<proteinExistence type="predicted"/>
<comment type="caution">
    <text evidence="4">The sequence shown here is derived from an EMBL/GenBank/DDBJ whole genome shotgun (WGS) entry which is preliminary data.</text>
</comment>
<name>A0A9D4QVI9_DREPO</name>
<keyword evidence="5" id="KW-1185">Reference proteome</keyword>
<evidence type="ECO:0000256" key="2">
    <source>
        <dbReference type="SAM" id="Phobius"/>
    </source>
</evidence>
<feature type="region of interest" description="Disordered" evidence="1">
    <location>
        <begin position="51"/>
        <end position="85"/>
    </location>
</feature>
<feature type="transmembrane region" description="Helical" evidence="2">
    <location>
        <begin position="150"/>
        <end position="170"/>
    </location>
</feature>
<keyword evidence="3" id="KW-0732">Signal</keyword>
<dbReference type="EMBL" id="JAIWYP010000003">
    <property type="protein sequence ID" value="KAH3845206.1"/>
    <property type="molecule type" value="Genomic_DNA"/>
</dbReference>
<keyword evidence="2" id="KW-0472">Membrane</keyword>